<dbReference type="Gene3D" id="3.40.50.2300">
    <property type="match status" value="2"/>
</dbReference>
<evidence type="ECO:0000313" key="8">
    <source>
        <dbReference type="Proteomes" id="UP000279236"/>
    </source>
</evidence>
<feature type="modified residue" description="4-aspartylphosphate" evidence="2">
    <location>
        <position position="1567"/>
    </location>
</feature>
<dbReference type="CDD" id="cd00075">
    <property type="entry name" value="HATPase"/>
    <property type="match status" value="1"/>
</dbReference>
<feature type="domain" description="Histidine kinase" evidence="5">
    <location>
        <begin position="1213"/>
        <end position="1487"/>
    </location>
</feature>
<dbReference type="InterPro" id="IPR001789">
    <property type="entry name" value="Sig_transdc_resp-reg_receiver"/>
</dbReference>
<evidence type="ECO:0000256" key="3">
    <source>
        <dbReference type="SAM" id="Coils"/>
    </source>
</evidence>
<dbReference type="STRING" id="105984.A0A427XD76"/>
<dbReference type="PROSITE" id="PS50109">
    <property type="entry name" value="HIS_KIN"/>
    <property type="match status" value="2"/>
</dbReference>
<dbReference type="PRINTS" id="PR00344">
    <property type="entry name" value="BCTRLSENSOR"/>
</dbReference>
<dbReference type="CDD" id="cd17546">
    <property type="entry name" value="REC_hyHK_CKI1_RcsC-like"/>
    <property type="match status" value="1"/>
</dbReference>
<name>A0A427XD76_9TREE</name>
<dbReference type="InterPro" id="IPR003661">
    <property type="entry name" value="HisK_dim/P_dom"/>
</dbReference>
<protein>
    <submittedName>
        <fullName evidence="7">Uncharacterized protein</fullName>
    </submittedName>
</protein>
<dbReference type="GO" id="GO:0000155">
    <property type="term" value="F:phosphorelay sensor kinase activity"/>
    <property type="evidence" value="ECO:0007669"/>
    <property type="project" value="InterPro"/>
</dbReference>
<dbReference type="Pfam" id="PF02518">
    <property type="entry name" value="HATPase_c"/>
    <property type="match status" value="2"/>
</dbReference>
<dbReference type="GeneID" id="39589842"/>
<dbReference type="InterPro" id="IPR013656">
    <property type="entry name" value="PAS_4"/>
</dbReference>
<dbReference type="Gene3D" id="3.30.565.10">
    <property type="entry name" value="Histidine kinase-like ATPase, C-terminal domain"/>
    <property type="match status" value="2"/>
</dbReference>
<evidence type="ECO:0000259" key="6">
    <source>
        <dbReference type="PROSITE" id="PS50110"/>
    </source>
</evidence>
<dbReference type="InterPro" id="IPR003594">
    <property type="entry name" value="HATPase_dom"/>
</dbReference>
<feature type="domain" description="Histidine kinase" evidence="5">
    <location>
        <begin position="642"/>
        <end position="862"/>
    </location>
</feature>
<dbReference type="SMART" id="SM00388">
    <property type="entry name" value="HisKA"/>
    <property type="match status" value="2"/>
</dbReference>
<dbReference type="Pfam" id="PF00512">
    <property type="entry name" value="HisKA"/>
    <property type="match status" value="1"/>
</dbReference>
<feature type="domain" description="Response regulatory" evidence="6">
    <location>
        <begin position="942"/>
        <end position="1054"/>
    </location>
</feature>
<feature type="compositionally biased region" description="Low complexity" evidence="4">
    <location>
        <begin position="512"/>
        <end position="527"/>
    </location>
</feature>
<feature type="coiled-coil region" evidence="3">
    <location>
        <begin position="1181"/>
        <end position="1210"/>
    </location>
</feature>
<dbReference type="PANTHER" id="PTHR43547:SF2">
    <property type="entry name" value="HYBRID SIGNAL TRANSDUCTION HISTIDINE KINASE C"/>
    <property type="match status" value="1"/>
</dbReference>
<feature type="region of interest" description="Disordered" evidence="4">
    <location>
        <begin position="505"/>
        <end position="527"/>
    </location>
</feature>
<keyword evidence="3" id="KW-0175">Coiled coil</keyword>
<dbReference type="InterPro" id="IPR011006">
    <property type="entry name" value="CheY-like_superfamily"/>
</dbReference>
<dbReference type="EMBL" id="RSCE01000021">
    <property type="protein sequence ID" value="RSH76723.1"/>
    <property type="molecule type" value="Genomic_DNA"/>
</dbReference>
<dbReference type="SMART" id="SM00387">
    <property type="entry name" value="HATPase_c"/>
    <property type="match status" value="2"/>
</dbReference>
<feature type="modified residue" description="4-aspartylphosphate" evidence="2">
    <location>
        <position position="990"/>
    </location>
</feature>
<dbReference type="InterPro" id="IPR004358">
    <property type="entry name" value="Sig_transdc_His_kin-like_C"/>
</dbReference>
<dbReference type="InterPro" id="IPR036097">
    <property type="entry name" value="HisK_dim/P_sf"/>
</dbReference>
<dbReference type="RefSeq" id="XP_028471870.1">
    <property type="nucleotide sequence ID" value="XM_028620828.1"/>
</dbReference>
<dbReference type="SUPFAM" id="SSF55874">
    <property type="entry name" value="ATPase domain of HSP90 chaperone/DNA topoisomerase II/histidine kinase"/>
    <property type="match status" value="2"/>
</dbReference>
<keyword evidence="8" id="KW-1185">Reference proteome</keyword>
<evidence type="ECO:0000256" key="4">
    <source>
        <dbReference type="SAM" id="MobiDB-lite"/>
    </source>
</evidence>
<reference evidence="7 8" key="1">
    <citation type="submission" date="2018-11" db="EMBL/GenBank/DDBJ databases">
        <title>Genome sequence of Apiotrichum porosum DSM 27194.</title>
        <authorList>
            <person name="Aliyu H."/>
            <person name="Gorte O."/>
            <person name="Ochsenreither K."/>
        </authorList>
    </citation>
    <scope>NUCLEOTIDE SEQUENCE [LARGE SCALE GENOMIC DNA]</scope>
    <source>
        <strain evidence="7 8">DSM 27194</strain>
    </source>
</reference>
<dbReference type="SUPFAM" id="SSF55785">
    <property type="entry name" value="PYP-like sensor domain (PAS domain)"/>
    <property type="match status" value="1"/>
</dbReference>
<dbReference type="InterPro" id="IPR035965">
    <property type="entry name" value="PAS-like_dom_sf"/>
</dbReference>
<dbReference type="InterPro" id="IPR005467">
    <property type="entry name" value="His_kinase_dom"/>
</dbReference>
<dbReference type="SUPFAM" id="SSF52172">
    <property type="entry name" value="CheY-like"/>
    <property type="match status" value="2"/>
</dbReference>
<dbReference type="OrthoDB" id="60033at2759"/>
<organism evidence="7 8">
    <name type="scientific">Apiotrichum porosum</name>
    <dbReference type="NCBI Taxonomy" id="105984"/>
    <lineage>
        <taxon>Eukaryota</taxon>
        <taxon>Fungi</taxon>
        <taxon>Dikarya</taxon>
        <taxon>Basidiomycota</taxon>
        <taxon>Agaricomycotina</taxon>
        <taxon>Tremellomycetes</taxon>
        <taxon>Trichosporonales</taxon>
        <taxon>Trichosporonaceae</taxon>
        <taxon>Apiotrichum</taxon>
    </lineage>
</organism>
<keyword evidence="1 2" id="KW-0597">Phosphoprotein</keyword>
<dbReference type="CDD" id="cd00082">
    <property type="entry name" value="HisKA"/>
    <property type="match status" value="2"/>
</dbReference>
<dbReference type="InterPro" id="IPR036890">
    <property type="entry name" value="HATPase_C_sf"/>
</dbReference>
<dbReference type="SMART" id="SM00448">
    <property type="entry name" value="REC"/>
    <property type="match status" value="2"/>
</dbReference>
<dbReference type="SUPFAM" id="SSF47384">
    <property type="entry name" value="Homodimeric domain of signal transducing histidine kinase"/>
    <property type="match status" value="1"/>
</dbReference>
<evidence type="ECO:0000259" key="5">
    <source>
        <dbReference type="PROSITE" id="PS50109"/>
    </source>
</evidence>
<dbReference type="Pfam" id="PF00072">
    <property type="entry name" value="Response_reg"/>
    <property type="match status" value="2"/>
</dbReference>
<gene>
    <name evidence="7" type="ORF">EHS24_005299</name>
</gene>
<dbReference type="Gene3D" id="1.10.287.130">
    <property type="match status" value="2"/>
</dbReference>
<evidence type="ECO:0000256" key="1">
    <source>
        <dbReference type="ARBA" id="ARBA00022553"/>
    </source>
</evidence>
<dbReference type="Pfam" id="PF08448">
    <property type="entry name" value="PAS_4"/>
    <property type="match status" value="1"/>
</dbReference>
<dbReference type="PROSITE" id="PS50110">
    <property type="entry name" value="RESPONSE_REGULATORY"/>
    <property type="match status" value="2"/>
</dbReference>
<dbReference type="Proteomes" id="UP000279236">
    <property type="component" value="Unassembled WGS sequence"/>
</dbReference>
<dbReference type="Gene3D" id="3.30.450.20">
    <property type="entry name" value="PAS domain"/>
    <property type="match status" value="2"/>
</dbReference>
<dbReference type="PANTHER" id="PTHR43547">
    <property type="entry name" value="TWO-COMPONENT HISTIDINE KINASE"/>
    <property type="match status" value="1"/>
</dbReference>
<sequence length="1625" mass="179311">MHGEAACLPKEYLEAYPFPAFVLAIPSSLEANPKSPLLSPLANLDGVPEPVWTNARWARAAGHRSLLECLTPDAARQLVLWIDDQVMQGSSTDDTDDTDAAMYIDADEPKECSRVITLGFSFPRRTLQYNLVCTVLPQSTMVVIAAVSRGRRLRPSSRSPRKAGRTGTLRTPPRSPVKTLTKLEGTGSPVTPTAAVPIPPPLRPLIPVIPQHGEYGASPTVRHPLSTGNVTALTEHPAYIPCGSYVPGDPIFINSEGVVKATASAARVVLLSGDAVAYLLQHHDWASTPLGAYADWPISLRSIVSMMSVFPMGTAVWWGPELTFLYNQTYANSLRNHPDLYGASHQKSLDHLRSSIGRLTDALLAGSSIYKDDEYYQKYDTNGNRIEGYRSLLWAPIRNEAGEYGGIWHAARETTQKVIADRRLLLLRELGERVSSCRTLQEFEKGVLETLHMHPKDVPFALLYYADENDKRDSVRMRFAGAIGVPDNHETTPEVIWLNDVHPPREFDPRDSPTASTASTFGGATTPDPGWGFAEVLSSRQTAVVNCSELVADYTPRAWDMLPTQAFVIPVVLNSDEGVPGAVLVVGISPQLELEASYEMFTEDLRFQLASYLSSVRSYNVDQRRLGDLTTLDRAKSLLFSNVSHELIAPITLIAGPLDDVVADMTDGVKRESLVMARRNVSRLSRLVNMLLDISNLESGRLKGSFTHTNLGVLTRDVASLFVKTAAKAKIDFSIDCDVKERNVYVDRERWEKILFTLIGNALKYTGEEGSVSVILNYTHKYATMTVTDTGVGIPSANLKHLNLGPHDASDDDGSTSAISLTFAKKLVHLHHGDFEVESATAWESIAGDHGTTFRVRIPMGTNHLPPENIGDSDATRAVPDSRTMAVDFGREMIDEVGLWHMDRISDDTTSAPTSVSSHETFGSKLSRGIDPTTLYFAPEDVIMVVDDLPDTRRYMRSIFEPFCKVVEARDGQEALDKFETHAPDLIVADVMLAGLSGPELLRMLRSGSREQQMVPVILLTASNERSSDVIQADDVLCKPFNARELVARVHMHLQLGKKRRTLETLFDERTMELRLLSDHSPAGIVRMDPQGVPIYCNVAWRSMCGVTGFAAWEHELTPECLAEAAPAWHKYVASGERFFHMETHWKNGTWISTKLARLDDQPGAAGGFIGSAIDVTERKRNEQLQAEQIAEAEKRRAEAEEARQQQELLIDITSHEIRNPISSLMQMSPATTTVNNLHVLQETLQNAVRNDACFKPTKQLLLTMAEDIEALDSIYQCGLAQERISNDVLSLGKMQLDLLDMFNIGTDIRMVAQKVVSIFQNEARMNRIFLNLTISPLFDTLGLTTLMTDPARFTQILTNLISNAIRFTATSQERRIEVTVDVGLDAPQGQSCVKPTTESRVHLTDETPVYVFVSVSDTGPGLTEAELENLFQRFMQASPMTHTVFGGSGLGLFVCRKLTERMGGRIEVVSEYGKGSQFRFFIATRPTASVAAVPREVPHPLPTPGGSSKQHILVVEDNIINRTVLLRQLKHVGMAVDSAINGLEAVNKVRAAMGPDGKPYDCILMDLEMPIMDGYTAARTLRLAEDSGLPQSLIIALRAGNARQAQIEEGMADFDAAVIKPYRL</sequence>
<feature type="region of interest" description="Disordered" evidence="4">
    <location>
        <begin position="149"/>
        <end position="196"/>
    </location>
</feature>
<comment type="caution">
    <text evidence="7">The sequence shown here is derived from an EMBL/GenBank/DDBJ whole genome shotgun (WGS) entry which is preliminary data.</text>
</comment>
<accession>A0A427XD76</accession>
<evidence type="ECO:0000313" key="7">
    <source>
        <dbReference type="EMBL" id="RSH76723.1"/>
    </source>
</evidence>
<feature type="domain" description="Response regulatory" evidence="6">
    <location>
        <begin position="1512"/>
        <end position="1625"/>
    </location>
</feature>
<proteinExistence type="predicted"/>
<feature type="compositionally biased region" description="Basic residues" evidence="4">
    <location>
        <begin position="149"/>
        <end position="164"/>
    </location>
</feature>
<evidence type="ECO:0000256" key="2">
    <source>
        <dbReference type="PROSITE-ProRule" id="PRU00169"/>
    </source>
</evidence>